<proteinExistence type="predicted"/>
<protein>
    <submittedName>
        <fullName evidence="1">Ankyrin containing protein (ISS)</fullName>
    </submittedName>
</protein>
<dbReference type="SUPFAM" id="SSF140860">
    <property type="entry name" value="Pseudo ankyrin repeat-like"/>
    <property type="match status" value="1"/>
</dbReference>
<dbReference type="AlphaFoldDB" id="A0A9N8F549"/>
<dbReference type="InterPro" id="IPR052050">
    <property type="entry name" value="SecEffector_AnkRepeat"/>
</dbReference>
<dbReference type="EMBL" id="CAICTM010004067">
    <property type="protein sequence ID" value="CAB9531826.1"/>
    <property type="molecule type" value="Genomic_DNA"/>
</dbReference>
<comment type="caution">
    <text evidence="1">The sequence shown here is derived from an EMBL/GenBank/DDBJ whole genome shotgun (WGS) entry which is preliminary data.</text>
</comment>
<evidence type="ECO:0000313" key="2">
    <source>
        <dbReference type="Proteomes" id="UP001153069"/>
    </source>
</evidence>
<gene>
    <name evidence="1" type="ORF">SEMRO_4069_G352740.1</name>
</gene>
<dbReference type="PANTHER" id="PTHR46586">
    <property type="entry name" value="ANKYRIN REPEAT-CONTAINING PROTEIN"/>
    <property type="match status" value="1"/>
</dbReference>
<organism evidence="1 2">
    <name type="scientific">Seminavis robusta</name>
    <dbReference type="NCBI Taxonomy" id="568900"/>
    <lineage>
        <taxon>Eukaryota</taxon>
        <taxon>Sar</taxon>
        <taxon>Stramenopiles</taxon>
        <taxon>Ochrophyta</taxon>
        <taxon>Bacillariophyta</taxon>
        <taxon>Bacillariophyceae</taxon>
        <taxon>Bacillariophycidae</taxon>
        <taxon>Naviculales</taxon>
        <taxon>Naviculaceae</taxon>
        <taxon>Seminavis</taxon>
    </lineage>
</organism>
<dbReference type="OrthoDB" id="88476at2759"/>
<dbReference type="Gene3D" id="1.25.40.20">
    <property type="entry name" value="Ankyrin repeat-containing domain"/>
    <property type="match status" value="1"/>
</dbReference>
<evidence type="ECO:0000313" key="1">
    <source>
        <dbReference type="EMBL" id="CAB9531826.1"/>
    </source>
</evidence>
<reference evidence="1" key="1">
    <citation type="submission" date="2020-06" db="EMBL/GenBank/DDBJ databases">
        <authorList>
            <consortium name="Plant Systems Biology data submission"/>
        </authorList>
    </citation>
    <scope>NUCLEOTIDE SEQUENCE</scope>
    <source>
        <strain evidence="1">D6</strain>
    </source>
</reference>
<name>A0A9N8F549_9STRA</name>
<dbReference type="PANTHER" id="PTHR46586:SF3">
    <property type="entry name" value="ANKYRIN REPEAT-CONTAINING PROTEIN"/>
    <property type="match status" value="1"/>
</dbReference>
<dbReference type="InterPro" id="IPR002110">
    <property type="entry name" value="Ankyrin_rpt"/>
</dbReference>
<dbReference type="Pfam" id="PF13637">
    <property type="entry name" value="Ank_4"/>
    <property type="match status" value="1"/>
</dbReference>
<dbReference type="InterPro" id="IPR036770">
    <property type="entry name" value="Ankyrin_rpt-contain_sf"/>
</dbReference>
<dbReference type="Proteomes" id="UP001153069">
    <property type="component" value="Unassembled WGS sequence"/>
</dbReference>
<sequence length="204" mass="23630">MKFGLDRFYRLLALDNKKMKQLYKDYCETELKKNPRKVKDNLEMNGGSVTPTDTFYSATFCNQPRAECWLRDDSSEKKPDRDHVCHEIAKIGNIMVMQWAHQQGFPWDEATCACATEHGHLELLQWLHANGCPWDVWTCTKAAENGHLEILQWLRENGCPWDVRTCEGAAENGHLEVLKWARANDCPWDELTCEKAAENGHLEF</sequence>
<keyword evidence="2" id="KW-1185">Reference proteome</keyword>
<accession>A0A9N8F549</accession>